<feature type="transmembrane region" description="Helical" evidence="11">
    <location>
        <begin position="264"/>
        <end position="283"/>
    </location>
</feature>
<protein>
    <recommendedName>
        <fullName evidence="12">Sec20 C-terminal domain-containing protein</fullName>
    </recommendedName>
</protein>
<dbReference type="InterPro" id="IPR056173">
    <property type="entry name" value="Sec20_C"/>
</dbReference>
<keyword evidence="6 11" id="KW-1133">Transmembrane helix</keyword>
<dbReference type="PANTHER" id="PTHR12825">
    <property type="entry name" value="BNIP1-RELATED"/>
    <property type="match status" value="1"/>
</dbReference>
<proteinExistence type="inferred from homology"/>
<evidence type="ECO:0000259" key="12">
    <source>
        <dbReference type="Pfam" id="PF03908"/>
    </source>
</evidence>
<dbReference type="PANTHER" id="PTHR12825:SF0">
    <property type="entry name" value="VESICLE TRANSPORT PROTEIN SEC20"/>
    <property type="match status" value="1"/>
</dbReference>
<dbReference type="AlphaFoldDB" id="A0AAV6UVH0"/>
<dbReference type="GO" id="GO:0005484">
    <property type="term" value="F:SNAP receptor activity"/>
    <property type="evidence" value="ECO:0007669"/>
    <property type="project" value="InterPro"/>
</dbReference>
<dbReference type="GO" id="GO:0006890">
    <property type="term" value="P:retrograde vesicle-mediated transport, Golgi to endoplasmic reticulum"/>
    <property type="evidence" value="ECO:0007669"/>
    <property type="project" value="InterPro"/>
</dbReference>
<evidence type="ECO:0000256" key="6">
    <source>
        <dbReference type="ARBA" id="ARBA00022989"/>
    </source>
</evidence>
<keyword evidence="14" id="KW-1185">Reference proteome</keyword>
<evidence type="ECO:0000256" key="8">
    <source>
        <dbReference type="ARBA" id="ARBA00023136"/>
    </source>
</evidence>
<evidence type="ECO:0000313" key="14">
    <source>
        <dbReference type="Proteomes" id="UP000827092"/>
    </source>
</evidence>
<gene>
    <name evidence="13" type="ORF">JTE90_019467</name>
</gene>
<dbReference type="GO" id="GO:0031201">
    <property type="term" value="C:SNARE complex"/>
    <property type="evidence" value="ECO:0007669"/>
    <property type="project" value="TreeGrafter"/>
</dbReference>
<keyword evidence="2" id="KW-0813">Transport</keyword>
<dbReference type="Proteomes" id="UP000827092">
    <property type="component" value="Unassembled WGS sequence"/>
</dbReference>
<dbReference type="GO" id="GO:0005789">
    <property type="term" value="C:endoplasmic reticulum membrane"/>
    <property type="evidence" value="ECO:0007669"/>
    <property type="project" value="UniProtKB-SubCell"/>
</dbReference>
<organism evidence="13 14">
    <name type="scientific">Oedothorax gibbosus</name>
    <dbReference type="NCBI Taxonomy" id="931172"/>
    <lineage>
        <taxon>Eukaryota</taxon>
        <taxon>Metazoa</taxon>
        <taxon>Ecdysozoa</taxon>
        <taxon>Arthropoda</taxon>
        <taxon>Chelicerata</taxon>
        <taxon>Arachnida</taxon>
        <taxon>Araneae</taxon>
        <taxon>Araneomorphae</taxon>
        <taxon>Entelegynae</taxon>
        <taxon>Araneoidea</taxon>
        <taxon>Linyphiidae</taxon>
        <taxon>Erigoninae</taxon>
        <taxon>Oedothorax</taxon>
    </lineage>
</organism>
<evidence type="ECO:0000256" key="9">
    <source>
        <dbReference type="ARBA" id="ARBA00037934"/>
    </source>
</evidence>
<keyword evidence="4" id="KW-0256">Endoplasmic reticulum</keyword>
<dbReference type="Pfam" id="PF03908">
    <property type="entry name" value="Sec20"/>
    <property type="match status" value="1"/>
</dbReference>
<feature type="region of interest" description="Disordered" evidence="10">
    <location>
        <begin position="126"/>
        <end position="151"/>
    </location>
</feature>
<comment type="caution">
    <text evidence="13">The sequence shown here is derived from an EMBL/GenBank/DDBJ whole genome shotgun (WGS) entry which is preliminary data.</text>
</comment>
<comment type="subcellular location">
    <subcellularLocation>
        <location evidence="1">Endoplasmic reticulum membrane</location>
        <topology evidence="1">Single-pass type IV membrane protein</topology>
    </subcellularLocation>
</comment>
<dbReference type="InterPro" id="IPR005606">
    <property type="entry name" value="Sec20"/>
</dbReference>
<feature type="transmembrane region" description="Helical" evidence="11">
    <location>
        <begin position="221"/>
        <end position="239"/>
    </location>
</feature>
<keyword evidence="3 11" id="KW-0812">Transmembrane</keyword>
<dbReference type="CDD" id="cd15865">
    <property type="entry name" value="SNARE_SEC20"/>
    <property type="match status" value="1"/>
</dbReference>
<comment type="similarity">
    <text evidence="9">Belongs to the SEC20 family.</text>
</comment>
<evidence type="ECO:0000256" key="2">
    <source>
        <dbReference type="ARBA" id="ARBA00022448"/>
    </source>
</evidence>
<evidence type="ECO:0000256" key="10">
    <source>
        <dbReference type="SAM" id="MobiDB-lite"/>
    </source>
</evidence>
<dbReference type="EMBL" id="JAFNEN010000247">
    <property type="protein sequence ID" value="KAG8188189.1"/>
    <property type="molecule type" value="Genomic_DNA"/>
</dbReference>
<evidence type="ECO:0000256" key="3">
    <source>
        <dbReference type="ARBA" id="ARBA00022692"/>
    </source>
</evidence>
<sequence length="339" mass="38016">MFWSSDARPRNNGVRGASDESTVQLIRQEILQSDLRVKALVQDIRECEGPCDVLNGLNTRVSENMKCMKQGIEELETIAREQDRESDRLSMFKEVEKHQKQYAANQFALRRANLSCQALLDRANREELLTGPSEPQTGQPRRRADKDSLSKQASSITESLVALGSMMAAQVKQSEESLHALIGSSQVVGDTGEELKSMGGVLRHSRTLLQKYGRREVTDRILVVLAVLFFIACMAYVTVRSSRPWAGSYATPGHSSRSKVTDRILLMVLAVLFFIACMAYVISTKRGHKSLTKGSSEREVRNRLNMVLAMHRMFSIHGTRERLYFEAACLELSTFSAHG</sequence>
<accession>A0AAV6UVH0</accession>
<keyword evidence="8 11" id="KW-0472">Membrane</keyword>
<evidence type="ECO:0000256" key="4">
    <source>
        <dbReference type="ARBA" id="ARBA00022824"/>
    </source>
</evidence>
<evidence type="ECO:0000256" key="11">
    <source>
        <dbReference type="SAM" id="Phobius"/>
    </source>
</evidence>
<keyword evidence="7" id="KW-0175">Coiled coil</keyword>
<evidence type="ECO:0000256" key="7">
    <source>
        <dbReference type="ARBA" id="ARBA00023054"/>
    </source>
</evidence>
<reference evidence="13 14" key="1">
    <citation type="journal article" date="2022" name="Nat. Ecol. Evol.">
        <title>A masculinizing supergene underlies an exaggerated male reproductive morph in a spider.</title>
        <authorList>
            <person name="Hendrickx F."/>
            <person name="De Corte Z."/>
            <person name="Sonet G."/>
            <person name="Van Belleghem S.M."/>
            <person name="Kostlbacher S."/>
            <person name="Vangestel C."/>
        </authorList>
    </citation>
    <scope>NUCLEOTIDE SEQUENCE [LARGE SCALE GENOMIC DNA]</scope>
    <source>
        <strain evidence="13">W744_W776</strain>
    </source>
</reference>
<keyword evidence="5" id="KW-0931">ER-Golgi transport</keyword>
<feature type="domain" description="Sec20 C-terminal" evidence="12">
    <location>
        <begin position="152"/>
        <end position="240"/>
    </location>
</feature>
<evidence type="ECO:0000256" key="1">
    <source>
        <dbReference type="ARBA" id="ARBA00004163"/>
    </source>
</evidence>
<evidence type="ECO:0000313" key="13">
    <source>
        <dbReference type="EMBL" id="KAG8188189.1"/>
    </source>
</evidence>
<name>A0AAV6UVH0_9ARAC</name>
<evidence type="ECO:0000256" key="5">
    <source>
        <dbReference type="ARBA" id="ARBA00022892"/>
    </source>
</evidence>